<dbReference type="InParanoid" id="A0A6P7GT39"/>
<accession>A0A6P7GT39</accession>
<dbReference type="AlphaFoldDB" id="A0A6P7GT39"/>
<dbReference type="PANTHER" id="PTHR24394:SF44">
    <property type="entry name" value="ZINC FINGER PROTEIN 271-LIKE"/>
    <property type="match status" value="1"/>
</dbReference>
<evidence type="ECO:0000256" key="1">
    <source>
        <dbReference type="ARBA" id="ARBA00004123"/>
    </source>
</evidence>
<dbReference type="FunFam" id="3.30.160.60:FF:002343">
    <property type="entry name" value="Zinc finger protein 33A"/>
    <property type="match status" value="2"/>
</dbReference>
<dbReference type="InterPro" id="IPR013087">
    <property type="entry name" value="Znf_C2H2_type"/>
</dbReference>
<proteinExistence type="predicted"/>
<name>A0A6P7GT39_DIAVI</name>
<dbReference type="PROSITE" id="PS00028">
    <property type="entry name" value="ZINC_FINGER_C2H2_1"/>
    <property type="match status" value="3"/>
</dbReference>
<evidence type="ECO:0000256" key="2">
    <source>
        <dbReference type="ARBA" id="ARBA00022723"/>
    </source>
</evidence>
<dbReference type="PANTHER" id="PTHR24394">
    <property type="entry name" value="ZINC FINGER PROTEIN"/>
    <property type="match status" value="1"/>
</dbReference>
<keyword evidence="5" id="KW-0862">Zinc</keyword>
<comment type="subcellular location">
    <subcellularLocation>
        <location evidence="1">Nucleus</location>
    </subcellularLocation>
</comment>
<keyword evidence="4 7" id="KW-0863">Zinc-finger</keyword>
<evidence type="ECO:0000256" key="4">
    <source>
        <dbReference type="ARBA" id="ARBA00022771"/>
    </source>
</evidence>
<dbReference type="SUPFAM" id="SSF57667">
    <property type="entry name" value="beta-beta-alpha zinc fingers"/>
    <property type="match status" value="2"/>
</dbReference>
<feature type="domain" description="C2H2-type" evidence="8">
    <location>
        <begin position="246"/>
        <end position="273"/>
    </location>
</feature>
<feature type="domain" description="C2H2-type" evidence="8">
    <location>
        <begin position="190"/>
        <end position="217"/>
    </location>
</feature>
<keyword evidence="3" id="KW-0677">Repeat</keyword>
<keyword evidence="2" id="KW-0479">Metal-binding</keyword>
<dbReference type="FunFam" id="3.30.160.60:FF:000446">
    <property type="entry name" value="Zinc finger protein"/>
    <property type="match status" value="1"/>
</dbReference>
<evidence type="ECO:0000256" key="6">
    <source>
        <dbReference type="ARBA" id="ARBA00023242"/>
    </source>
</evidence>
<protein>
    <submittedName>
        <fullName evidence="9">Zinc finger protein 583-like</fullName>
    </submittedName>
</protein>
<dbReference type="RefSeq" id="XP_028152674.1">
    <property type="nucleotide sequence ID" value="XM_028296873.1"/>
</dbReference>
<evidence type="ECO:0000259" key="8">
    <source>
        <dbReference type="PROSITE" id="PS50157"/>
    </source>
</evidence>
<organism evidence="9">
    <name type="scientific">Diabrotica virgifera virgifera</name>
    <name type="common">western corn rootworm</name>
    <dbReference type="NCBI Taxonomy" id="50390"/>
    <lineage>
        <taxon>Eukaryota</taxon>
        <taxon>Metazoa</taxon>
        <taxon>Ecdysozoa</taxon>
        <taxon>Arthropoda</taxon>
        <taxon>Hexapoda</taxon>
        <taxon>Insecta</taxon>
        <taxon>Pterygota</taxon>
        <taxon>Neoptera</taxon>
        <taxon>Endopterygota</taxon>
        <taxon>Coleoptera</taxon>
        <taxon>Polyphaga</taxon>
        <taxon>Cucujiformia</taxon>
        <taxon>Chrysomeloidea</taxon>
        <taxon>Chrysomelidae</taxon>
        <taxon>Galerucinae</taxon>
        <taxon>Diabroticina</taxon>
        <taxon>Diabroticites</taxon>
        <taxon>Diabrotica</taxon>
    </lineage>
</organism>
<gene>
    <name evidence="9" type="primary">LOC114346082</name>
</gene>
<dbReference type="Gene3D" id="3.30.160.60">
    <property type="entry name" value="Classic Zinc Finger"/>
    <property type="match status" value="4"/>
</dbReference>
<reference evidence="9" key="1">
    <citation type="submission" date="2025-08" db="UniProtKB">
        <authorList>
            <consortium name="RefSeq"/>
        </authorList>
    </citation>
    <scope>IDENTIFICATION</scope>
    <source>
        <tissue evidence="9">Whole insect</tissue>
    </source>
</reference>
<keyword evidence="6" id="KW-0539">Nucleus</keyword>
<dbReference type="GO" id="GO:0000981">
    <property type="term" value="F:DNA-binding transcription factor activity, RNA polymerase II-specific"/>
    <property type="evidence" value="ECO:0007669"/>
    <property type="project" value="TreeGrafter"/>
</dbReference>
<dbReference type="SMART" id="SM00355">
    <property type="entry name" value="ZnF_C2H2"/>
    <property type="match status" value="3"/>
</dbReference>
<dbReference type="FunFam" id="3.30.160.60:FF:000912">
    <property type="entry name" value="Zinc finger protein 660"/>
    <property type="match status" value="1"/>
</dbReference>
<evidence type="ECO:0000313" key="9">
    <source>
        <dbReference type="RefSeq" id="XP_028152674.1"/>
    </source>
</evidence>
<evidence type="ECO:0000256" key="3">
    <source>
        <dbReference type="ARBA" id="ARBA00022737"/>
    </source>
</evidence>
<dbReference type="Pfam" id="PF00096">
    <property type="entry name" value="zf-C2H2"/>
    <property type="match status" value="3"/>
</dbReference>
<dbReference type="GO" id="GO:0005634">
    <property type="term" value="C:nucleus"/>
    <property type="evidence" value="ECO:0007669"/>
    <property type="project" value="UniProtKB-SubCell"/>
</dbReference>
<sequence length="316" mass="36816">MEVTQEISEETCKIEYHDLDDALLYGIKQVQDESNRHDPYDSLDLNKCPVNTEIEQHGNEENHPFEENQETEKEISEETCKIEIEYHDLDDALLDGFKREVQDESNSHDLYDSLGLNKCPVNTEIEQHGNELNPFEENQEIEKDCLPENKMEIKETLTEHSSHEENYMNPHAETKTSNINTKVVTGKKPSKCEICFKQFSEARNLKVHLRVHTGEKPHKCKICFKQFSQAGSLKTHLRGHTGEKPYQCEFCLKQFFQKAYLTSHMTVHTREKPHKCEICFKQFTTASNLKVQWNPDKSASDNPDRFSSDKIKMFSL</sequence>
<dbReference type="PROSITE" id="PS50157">
    <property type="entry name" value="ZINC_FINGER_C2H2_2"/>
    <property type="match status" value="3"/>
</dbReference>
<dbReference type="GO" id="GO:0008270">
    <property type="term" value="F:zinc ion binding"/>
    <property type="evidence" value="ECO:0007669"/>
    <property type="project" value="UniProtKB-KW"/>
</dbReference>
<feature type="domain" description="C2H2-type" evidence="8">
    <location>
        <begin position="218"/>
        <end position="245"/>
    </location>
</feature>
<evidence type="ECO:0000256" key="5">
    <source>
        <dbReference type="ARBA" id="ARBA00022833"/>
    </source>
</evidence>
<dbReference type="InterPro" id="IPR036236">
    <property type="entry name" value="Znf_C2H2_sf"/>
</dbReference>
<evidence type="ECO:0000256" key="7">
    <source>
        <dbReference type="PROSITE-ProRule" id="PRU00042"/>
    </source>
</evidence>